<accession>R8B9P0</accession>
<dbReference type="AlphaFoldDB" id="R8B9P0"/>
<keyword evidence="1" id="KW-0378">Hydrolase</keyword>
<proteinExistence type="predicted"/>
<dbReference type="OrthoDB" id="3257981at2759"/>
<dbReference type="KEGG" id="tmn:UCRPA7_8482"/>
<keyword evidence="2" id="KW-1185">Reference proteome</keyword>
<dbReference type="RefSeq" id="XP_007919186.1">
    <property type="nucleotide sequence ID" value="XM_007920995.1"/>
</dbReference>
<organism evidence="1 2">
    <name type="scientific">Phaeoacremonium minimum (strain UCR-PA7)</name>
    <name type="common">Esca disease fungus</name>
    <name type="synonym">Togninia minima</name>
    <dbReference type="NCBI Taxonomy" id="1286976"/>
    <lineage>
        <taxon>Eukaryota</taxon>
        <taxon>Fungi</taxon>
        <taxon>Dikarya</taxon>
        <taxon>Ascomycota</taxon>
        <taxon>Pezizomycotina</taxon>
        <taxon>Sordariomycetes</taxon>
        <taxon>Sordariomycetidae</taxon>
        <taxon>Togniniales</taxon>
        <taxon>Togniniaceae</taxon>
        <taxon>Phaeoacremonium</taxon>
    </lineage>
</organism>
<dbReference type="HOGENOM" id="CLU_869293_0_0_1"/>
<name>R8B9P0_PHAM7</name>
<evidence type="ECO:0000313" key="2">
    <source>
        <dbReference type="Proteomes" id="UP000014074"/>
    </source>
</evidence>
<evidence type="ECO:0000313" key="1">
    <source>
        <dbReference type="EMBL" id="EON96013.1"/>
    </source>
</evidence>
<dbReference type="Proteomes" id="UP000014074">
    <property type="component" value="Unassembled WGS sequence"/>
</dbReference>
<sequence>MLSNIEQIMRSSGGATGVSSPAGYMIINSIANIHAMIDELCNSIQDAVVDYNGMTTEVVEAFVDLTNSKELKLTLDAVGLIYGLVAAPFWNSWLKKMMGDAFKNFGNTAGTLKDSMSAMVSSSLTMIKNSLSTTKGIGTSLAFQALATTMGTDMQEALVSNAHLLFSGEDTTTLNGLISGGVWSATSPSEETKNFYKALVVMTLPVAWMEGASSGVGSFWMTGTRLASDFSDITSCDGAVEAANERFKGLTFENTESAFICDDAADTPYWLVYVGRECDIRDSPRYGTCNGKGSITAFPSISKIDGTNFGGLTKKDLLLR</sequence>
<dbReference type="GO" id="GO:0016787">
    <property type="term" value="F:hydrolase activity"/>
    <property type="evidence" value="ECO:0007669"/>
    <property type="project" value="UniProtKB-KW"/>
</dbReference>
<reference evidence="2" key="1">
    <citation type="journal article" date="2013" name="Genome Announc.">
        <title>Draft genome sequence of the ascomycete Phaeoacremonium aleophilum strain UCR-PA7, a causal agent of the esca disease complex in grapevines.</title>
        <authorList>
            <person name="Blanco-Ulate B."/>
            <person name="Rolshausen P."/>
            <person name="Cantu D."/>
        </authorList>
    </citation>
    <scope>NUCLEOTIDE SEQUENCE [LARGE SCALE GENOMIC DNA]</scope>
    <source>
        <strain evidence="2">UCR-PA7</strain>
    </source>
</reference>
<dbReference type="GeneID" id="19329337"/>
<dbReference type="EMBL" id="KB933365">
    <property type="protein sequence ID" value="EON96013.1"/>
    <property type="molecule type" value="Genomic_DNA"/>
</dbReference>
<gene>
    <name evidence="1" type="ORF">UCRPA7_8482</name>
</gene>
<protein>
    <submittedName>
        <fullName evidence="1">Putative glycoside hydrolase family 18 protein</fullName>
    </submittedName>
</protein>